<protein>
    <submittedName>
        <fullName evidence="1">Uncharacterized protein</fullName>
    </submittedName>
</protein>
<name>A0A0R0AJU9_9GAMM</name>
<dbReference type="Proteomes" id="UP000050836">
    <property type="component" value="Unassembled WGS sequence"/>
</dbReference>
<comment type="caution">
    <text evidence="1">The sequence shown here is derived from an EMBL/GenBank/DDBJ whole genome shotgun (WGS) entry which is preliminary data.</text>
</comment>
<proteinExistence type="predicted"/>
<sequence length="109" mass="12131">MAVLVAGRQHHYVRRDGRFLPVITGDNGPDYVKEDLVRAVVGGKLGYYNERLQPALAAHSDRGFPFNSGVAEVCNGCRDNEPDANGHHALVDGQRFRIDRQGKRLTSMR</sequence>
<reference evidence="1 2" key="1">
    <citation type="submission" date="2015-10" db="EMBL/GenBank/DDBJ databases">
        <title>Genome sequencing and analysis of members of genus Stenotrophomonas.</title>
        <authorList>
            <person name="Patil P.P."/>
            <person name="Midha S."/>
            <person name="Patil P.B."/>
        </authorList>
    </citation>
    <scope>NUCLEOTIDE SEQUENCE [LARGE SCALE GENOMIC DNA]</scope>
    <source>
        <strain evidence="1 2">JCM 9942</strain>
    </source>
</reference>
<keyword evidence="2" id="KW-1185">Reference proteome</keyword>
<gene>
    <name evidence="1" type="ORF">ARC78_00470</name>
</gene>
<accession>A0A0R0AJU9</accession>
<evidence type="ECO:0000313" key="2">
    <source>
        <dbReference type="Proteomes" id="UP000050836"/>
    </source>
</evidence>
<evidence type="ECO:0000313" key="1">
    <source>
        <dbReference type="EMBL" id="KRG45467.1"/>
    </source>
</evidence>
<organism evidence="1 2">
    <name type="scientific">Stenotrophomonas pictorum JCM 9942</name>
    <dbReference type="NCBI Taxonomy" id="1236960"/>
    <lineage>
        <taxon>Bacteria</taxon>
        <taxon>Pseudomonadati</taxon>
        <taxon>Pseudomonadota</taxon>
        <taxon>Gammaproteobacteria</taxon>
        <taxon>Lysobacterales</taxon>
        <taxon>Lysobacteraceae</taxon>
        <taxon>Stenotrophomonas</taxon>
    </lineage>
</organism>
<dbReference type="RefSeq" id="WP_054659705.1">
    <property type="nucleotide sequence ID" value="NZ_BAZI01000224.1"/>
</dbReference>
<dbReference type="EMBL" id="LLXS01000001">
    <property type="protein sequence ID" value="KRG45467.1"/>
    <property type="molecule type" value="Genomic_DNA"/>
</dbReference>
<dbReference type="OrthoDB" id="343240at2"/>
<dbReference type="AlphaFoldDB" id="A0A0R0AJU9"/>